<proteinExistence type="predicted"/>
<feature type="region of interest" description="Disordered" evidence="1">
    <location>
        <begin position="208"/>
        <end position="240"/>
    </location>
</feature>
<dbReference type="EMBL" id="CAJMXA010002118">
    <property type="protein sequence ID" value="CAE6476138.1"/>
    <property type="molecule type" value="Genomic_DNA"/>
</dbReference>
<dbReference type="AlphaFoldDB" id="A0A8H3C9L0"/>
<sequence length="240" mass="26882">MSAGGKCLMNLCIFDEIIIHIDGRTILHLAVTCKWVWDLLSRSRTSWRRALSNHEDFAPFPGAHLRTPRTLVVLHFSSDCVMCGLPTNNPILANHAVRLCDDCSAQHLIAMRTHTTWQSGPHPAVEQAFLPDIHDMPPTPSTAQLYPAEPAQMVPANFDKYSTPQLEPAEWMPTSIEATEFYPAEFYSHVYMNPIYSSSRDIDIGCGFPQDLSDDDEFEDFTGTHTPKDDSIDNHGPSTP</sequence>
<dbReference type="Proteomes" id="UP000663853">
    <property type="component" value="Unassembled WGS sequence"/>
</dbReference>
<name>A0A8H3C9L0_9AGAM</name>
<comment type="caution">
    <text evidence="2">The sequence shown here is derived from an EMBL/GenBank/DDBJ whole genome shotgun (WGS) entry which is preliminary data.</text>
</comment>
<evidence type="ECO:0000256" key="1">
    <source>
        <dbReference type="SAM" id="MobiDB-lite"/>
    </source>
</evidence>
<reference evidence="2" key="1">
    <citation type="submission" date="2021-01" db="EMBL/GenBank/DDBJ databases">
        <authorList>
            <person name="Kaushik A."/>
        </authorList>
    </citation>
    <scope>NUCLEOTIDE SEQUENCE</scope>
    <source>
        <strain evidence="2">AG6-10EEA</strain>
    </source>
</reference>
<gene>
    <name evidence="2" type="ORF">RDB_LOCUS81303</name>
</gene>
<accession>A0A8H3C9L0</accession>
<protein>
    <submittedName>
        <fullName evidence="2">Uncharacterized protein</fullName>
    </submittedName>
</protein>
<evidence type="ECO:0000313" key="3">
    <source>
        <dbReference type="Proteomes" id="UP000663853"/>
    </source>
</evidence>
<organism evidence="2 3">
    <name type="scientific">Rhizoctonia solani</name>
    <dbReference type="NCBI Taxonomy" id="456999"/>
    <lineage>
        <taxon>Eukaryota</taxon>
        <taxon>Fungi</taxon>
        <taxon>Dikarya</taxon>
        <taxon>Basidiomycota</taxon>
        <taxon>Agaricomycotina</taxon>
        <taxon>Agaricomycetes</taxon>
        <taxon>Cantharellales</taxon>
        <taxon>Ceratobasidiaceae</taxon>
        <taxon>Rhizoctonia</taxon>
    </lineage>
</organism>
<evidence type="ECO:0000313" key="2">
    <source>
        <dbReference type="EMBL" id="CAE6476138.1"/>
    </source>
</evidence>